<gene>
    <name evidence="4" type="ORF">VB798_24275</name>
</gene>
<sequence>NSAKLSFNNGPVLVRGQADFTSIKHYQEDNNQVVEVSYNGSLKNVRWKMKPNGWLEMDYEYALEGKYPFAGISFSYPEGLVLSAKWLGKGPYRAWKNRMQGLNYNVFENLYNNTQTGNAPWIYPEFKGYYSNIVWLELSTMEGKFIVASPEDDLYVRLFDFYAINGAKPHPVLPTGDISFLDAIPAVGSKMGVSNNEVKSLGPNSDLNAINGTIKRKLFFYFGYLLEK</sequence>
<evidence type="ECO:0000256" key="3">
    <source>
        <dbReference type="ARBA" id="ARBA00022837"/>
    </source>
</evidence>
<dbReference type="InterPro" id="IPR011013">
    <property type="entry name" value="Gal_mutarotase_sf_dom"/>
</dbReference>
<comment type="cofactor">
    <cofactor evidence="1">
        <name>Ca(2+)</name>
        <dbReference type="ChEBI" id="CHEBI:29108"/>
    </cofactor>
</comment>
<dbReference type="Proteomes" id="UP001302222">
    <property type="component" value="Unassembled WGS sequence"/>
</dbReference>
<evidence type="ECO:0000313" key="4">
    <source>
        <dbReference type="EMBL" id="MEA5429728.1"/>
    </source>
</evidence>
<proteinExistence type="predicted"/>
<evidence type="ECO:0000256" key="1">
    <source>
        <dbReference type="ARBA" id="ARBA00001913"/>
    </source>
</evidence>
<evidence type="ECO:0000313" key="5">
    <source>
        <dbReference type="Proteomes" id="UP001302222"/>
    </source>
</evidence>
<name>A0ABU5SR40_9BACT</name>
<protein>
    <recommendedName>
        <fullName evidence="6">Beta-galactosidase</fullName>
    </recommendedName>
</protein>
<dbReference type="Gene3D" id="2.70.98.10">
    <property type="match status" value="1"/>
</dbReference>
<dbReference type="SUPFAM" id="SSF74650">
    <property type="entry name" value="Galactose mutarotase-like"/>
    <property type="match status" value="1"/>
</dbReference>
<evidence type="ECO:0008006" key="6">
    <source>
        <dbReference type="Google" id="ProtNLM"/>
    </source>
</evidence>
<evidence type="ECO:0000256" key="2">
    <source>
        <dbReference type="ARBA" id="ARBA00011245"/>
    </source>
</evidence>
<dbReference type="EMBL" id="JAYGIM010000032">
    <property type="protein sequence ID" value="MEA5429728.1"/>
    <property type="molecule type" value="Genomic_DNA"/>
</dbReference>
<accession>A0ABU5SR40</accession>
<keyword evidence="5" id="KW-1185">Reference proteome</keyword>
<organism evidence="4 5">
    <name type="scientific">Arcicella lustrica</name>
    <dbReference type="NCBI Taxonomy" id="2984196"/>
    <lineage>
        <taxon>Bacteria</taxon>
        <taxon>Pseudomonadati</taxon>
        <taxon>Bacteroidota</taxon>
        <taxon>Cytophagia</taxon>
        <taxon>Cytophagales</taxon>
        <taxon>Flectobacillaceae</taxon>
        <taxon>Arcicella</taxon>
    </lineage>
</organism>
<feature type="non-terminal residue" evidence="4">
    <location>
        <position position="1"/>
    </location>
</feature>
<dbReference type="InterPro" id="IPR014718">
    <property type="entry name" value="GH-type_carb-bd"/>
</dbReference>
<comment type="subunit">
    <text evidence="2">Monomer.</text>
</comment>
<comment type="caution">
    <text evidence="4">The sequence shown here is derived from an EMBL/GenBank/DDBJ whole genome shotgun (WGS) entry which is preliminary data.</text>
</comment>
<reference evidence="4 5" key="1">
    <citation type="submission" date="2023-12" db="EMBL/GenBank/DDBJ databases">
        <title>Novel species of the genus Arcicella isolated from rivers.</title>
        <authorList>
            <person name="Lu H."/>
        </authorList>
    </citation>
    <scope>NUCLEOTIDE SEQUENCE [LARGE SCALE GENOMIC DNA]</scope>
    <source>
        <strain evidence="4 5">DC25W</strain>
    </source>
</reference>
<keyword evidence="3" id="KW-0106">Calcium</keyword>